<keyword evidence="1" id="KW-0805">Transcription regulation</keyword>
<dbReference type="PROSITE" id="PS50949">
    <property type="entry name" value="HTH_GNTR"/>
    <property type="match status" value="1"/>
</dbReference>
<dbReference type="InterPro" id="IPR011663">
    <property type="entry name" value="UTRA"/>
</dbReference>
<dbReference type="GO" id="GO:0003677">
    <property type="term" value="F:DNA binding"/>
    <property type="evidence" value="ECO:0007669"/>
    <property type="project" value="UniProtKB-KW"/>
</dbReference>
<dbReference type="Gene3D" id="1.10.10.10">
    <property type="entry name" value="Winged helix-like DNA-binding domain superfamily/Winged helix DNA-binding domain"/>
    <property type="match status" value="1"/>
</dbReference>
<feature type="domain" description="HTH gntR-type" evidence="4">
    <location>
        <begin position="30"/>
        <end position="98"/>
    </location>
</feature>
<organism evidence="5 6">
    <name type="scientific">Asticcacaulis endophyticus</name>
    <dbReference type="NCBI Taxonomy" id="1395890"/>
    <lineage>
        <taxon>Bacteria</taxon>
        <taxon>Pseudomonadati</taxon>
        <taxon>Pseudomonadota</taxon>
        <taxon>Alphaproteobacteria</taxon>
        <taxon>Caulobacterales</taxon>
        <taxon>Caulobacteraceae</taxon>
        <taxon>Asticcacaulis</taxon>
    </lineage>
</organism>
<dbReference type="SMART" id="SM00866">
    <property type="entry name" value="UTRA"/>
    <property type="match status" value="1"/>
</dbReference>
<dbReference type="FunFam" id="1.10.10.10:FF:000079">
    <property type="entry name" value="GntR family transcriptional regulator"/>
    <property type="match status" value="1"/>
</dbReference>
<evidence type="ECO:0000259" key="4">
    <source>
        <dbReference type="PROSITE" id="PS50949"/>
    </source>
</evidence>
<accession>A0A918UV70</accession>
<dbReference type="SUPFAM" id="SSF64288">
    <property type="entry name" value="Chorismate lyase-like"/>
    <property type="match status" value="1"/>
</dbReference>
<dbReference type="AlphaFoldDB" id="A0A918UV70"/>
<keyword evidence="3" id="KW-0804">Transcription</keyword>
<comment type="caution">
    <text evidence="5">The sequence shown here is derived from an EMBL/GenBank/DDBJ whole genome shotgun (WGS) entry which is preliminary data.</text>
</comment>
<evidence type="ECO:0000256" key="1">
    <source>
        <dbReference type="ARBA" id="ARBA00023015"/>
    </source>
</evidence>
<dbReference type="PANTHER" id="PTHR44846">
    <property type="entry name" value="MANNOSYL-D-GLYCERATE TRANSPORT/METABOLISM SYSTEM REPRESSOR MNGR-RELATED"/>
    <property type="match status" value="1"/>
</dbReference>
<dbReference type="InterPro" id="IPR036388">
    <property type="entry name" value="WH-like_DNA-bd_sf"/>
</dbReference>
<dbReference type="SUPFAM" id="SSF46785">
    <property type="entry name" value="Winged helix' DNA-binding domain"/>
    <property type="match status" value="1"/>
</dbReference>
<dbReference type="RefSeq" id="WP_189486512.1">
    <property type="nucleotide sequence ID" value="NZ_BMZB01000002.1"/>
</dbReference>
<dbReference type="CDD" id="cd07377">
    <property type="entry name" value="WHTH_GntR"/>
    <property type="match status" value="1"/>
</dbReference>
<dbReference type="Gene3D" id="3.40.1410.10">
    <property type="entry name" value="Chorismate lyase-like"/>
    <property type="match status" value="1"/>
</dbReference>
<proteinExistence type="predicted"/>
<dbReference type="InterPro" id="IPR000524">
    <property type="entry name" value="Tscrpt_reg_HTH_GntR"/>
</dbReference>
<dbReference type="InterPro" id="IPR036390">
    <property type="entry name" value="WH_DNA-bd_sf"/>
</dbReference>
<dbReference type="GO" id="GO:0003700">
    <property type="term" value="F:DNA-binding transcription factor activity"/>
    <property type="evidence" value="ECO:0007669"/>
    <property type="project" value="InterPro"/>
</dbReference>
<dbReference type="PANTHER" id="PTHR44846:SF1">
    <property type="entry name" value="MANNOSYL-D-GLYCERATE TRANSPORT_METABOLISM SYSTEM REPRESSOR MNGR-RELATED"/>
    <property type="match status" value="1"/>
</dbReference>
<reference evidence="5" key="1">
    <citation type="journal article" date="2014" name="Int. J. Syst. Evol. Microbiol.">
        <title>Complete genome sequence of Corynebacterium casei LMG S-19264T (=DSM 44701T), isolated from a smear-ripened cheese.</title>
        <authorList>
            <consortium name="US DOE Joint Genome Institute (JGI-PGF)"/>
            <person name="Walter F."/>
            <person name="Albersmeier A."/>
            <person name="Kalinowski J."/>
            <person name="Ruckert C."/>
        </authorList>
    </citation>
    <scope>NUCLEOTIDE SEQUENCE</scope>
    <source>
        <strain evidence="5">KCTC 32296</strain>
    </source>
</reference>
<dbReference type="PRINTS" id="PR00035">
    <property type="entry name" value="HTHGNTR"/>
</dbReference>
<keyword evidence="2" id="KW-0238">DNA-binding</keyword>
<reference evidence="5" key="2">
    <citation type="submission" date="2020-09" db="EMBL/GenBank/DDBJ databases">
        <authorList>
            <person name="Sun Q."/>
            <person name="Kim S."/>
        </authorList>
    </citation>
    <scope>NUCLEOTIDE SEQUENCE</scope>
    <source>
        <strain evidence="5">KCTC 32296</strain>
    </source>
</reference>
<sequence length="266" mass="29527">MIHHTPAARLQIARPAFAHQIGTLNKDDATPLYQQLQKLLRTAIHSQVITASEAIPPERDLAYDFDVSRITVRKAIDGLVSEGLLVRRQGSGTYVASRFEKSLSRLSSFSEDMISRGRKPHSEWISKTHGVVTPEESLSLGLSPGSQVCRFQRLRYADGMIMALEYTTLPAFALPTLDEVGDSLYEALSRTGHRPVRALQRLRAVALTGEQADRLQVPPGTPGLFIERRGFLSDGLTCELNHSYYRGDAYDVIAEVNELGNLTYGF</sequence>
<protein>
    <submittedName>
        <fullName evidence="5">GntR family transcriptional regulator</fullName>
    </submittedName>
</protein>
<evidence type="ECO:0000256" key="3">
    <source>
        <dbReference type="ARBA" id="ARBA00023163"/>
    </source>
</evidence>
<keyword evidence="6" id="KW-1185">Reference proteome</keyword>
<dbReference type="EMBL" id="BMZB01000002">
    <property type="protein sequence ID" value="GGZ35403.1"/>
    <property type="molecule type" value="Genomic_DNA"/>
</dbReference>
<evidence type="ECO:0000256" key="2">
    <source>
        <dbReference type="ARBA" id="ARBA00023125"/>
    </source>
</evidence>
<evidence type="ECO:0000313" key="6">
    <source>
        <dbReference type="Proteomes" id="UP000662572"/>
    </source>
</evidence>
<gene>
    <name evidence="5" type="ORF">GCM10011273_22390</name>
</gene>
<dbReference type="GO" id="GO:0045892">
    <property type="term" value="P:negative regulation of DNA-templated transcription"/>
    <property type="evidence" value="ECO:0007669"/>
    <property type="project" value="TreeGrafter"/>
</dbReference>
<dbReference type="InterPro" id="IPR050679">
    <property type="entry name" value="Bact_HTH_transcr_reg"/>
</dbReference>
<dbReference type="SMART" id="SM00345">
    <property type="entry name" value="HTH_GNTR"/>
    <property type="match status" value="1"/>
</dbReference>
<evidence type="ECO:0000313" key="5">
    <source>
        <dbReference type="EMBL" id="GGZ35403.1"/>
    </source>
</evidence>
<dbReference type="InterPro" id="IPR028978">
    <property type="entry name" value="Chorismate_lyase_/UTRA_dom_sf"/>
</dbReference>
<dbReference type="Pfam" id="PF00392">
    <property type="entry name" value="GntR"/>
    <property type="match status" value="1"/>
</dbReference>
<dbReference type="Pfam" id="PF07702">
    <property type="entry name" value="UTRA"/>
    <property type="match status" value="1"/>
</dbReference>
<name>A0A918UV70_9CAUL</name>
<dbReference type="Proteomes" id="UP000662572">
    <property type="component" value="Unassembled WGS sequence"/>
</dbReference>